<dbReference type="Proteomes" id="UP000821853">
    <property type="component" value="Chromosome 5"/>
</dbReference>
<protein>
    <recommendedName>
        <fullName evidence="1">Transposable element P transposase-like RNase H domain-containing protein</fullName>
    </recommendedName>
</protein>
<reference evidence="2 3" key="1">
    <citation type="journal article" date="2020" name="Cell">
        <title>Large-Scale Comparative Analyses of Tick Genomes Elucidate Their Genetic Diversity and Vector Capacities.</title>
        <authorList>
            <consortium name="Tick Genome and Microbiome Consortium (TIGMIC)"/>
            <person name="Jia N."/>
            <person name="Wang J."/>
            <person name="Shi W."/>
            <person name="Du L."/>
            <person name="Sun Y."/>
            <person name="Zhan W."/>
            <person name="Jiang J.F."/>
            <person name="Wang Q."/>
            <person name="Zhang B."/>
            <person name="Ji P."/>
            <person name="Bell-Sakyi L."/>
            <person name="Cui X.M."/>
            <person name="Yuan T.T."/>
            <person name="Jiang B.G."/>
            <person name="Yang W.F."/>
            <person name="Lam T.T."/>
            <person name="Chang Q.C."/>
            <person name="Ding S.J."/>
            <person name="Wang X.J."/>
            <person name="Zhu J.G."/>
            <person name="Ruan X.D."/>
            <person name="Zhao L."/>
            <person name="Wei J.T."/>
            <person name="Ye R.Z."/>
            <person name="Que T.C."/>
            <person name="Du C.H."/>
            <person name="Zhou Y.H."/>
            <person name="Cheng J.X."/>
            <person name="Dai P.F."/>
            <person name="Guo W.B."/>
            <person name="Han X.H."/>
            <person name="Huang E.J."/>
            <person name="Li L.F."/>
            <person name="Wei W."/>
            <person name="Gao Y.C."/>
            <person name="Liu J.Z."/>
            <person name="Shao H.Z."/>
            <person name="Wang X."/>
            <person name="Wang C.C."/>
            <person name="Yang T.C."/>
            <person name="Huo Q.B."/>
            <person name="Li W."/>
            <person name="Chen H.Y."/>
            <person name="Chen S.E."/>
            <person name="Zhou L.G."/>
            <person name="Ni X.B."/>
            <person name="Tian J.H."/>
            <person name="Sheng Y."/>
            <person name="Liu T."/>
            <person name="Pan Y.S."/>
            <person name="Xia L.Y."/>
            <person name="Li J."/>
            <person name="Zhao F."/>
            <person name="Cao W.C."/>
        </authorList>
    </citation>
    <scope>NUCLEOTIDE SEQUENCE [LARGE SCALE GENOMIC DNA]</scope>
    <source>
        <strain evidence="2">HaeL-2018</strain>
    </source>
</reference>
<proteinExistence type="predicted"/>
<feature type="domain" description="Transposable element P transposase-like RNase H" evidence="1">
    <location>
        <begin position="10"/>
        <end position="110"/>
    </location>
</feature>
<accession>A0A9J6GN60</accession>
<dbReference type="EMBL" id="JABSTR010000007">
    <property type="protein sequence ID" value="KAH9375572.1"/>
    <property type="molecule type" value="Genomic_DNA"/>
</dbReference>
<dbReference type="Pfam" id="PF21787">
    <property type="entry name" value="TNP-like_RNaseH_N"/>
    <property type="match status" value="1"/>
</dbReference>
<organism evidence="2 3">
    <name type="scientific">Haemaphysalis longicornis</name>
    <name type="common">Bush tick</name>
    <dbReference type="NCBI Taxonomy" id="44386"/>
    <lineage>
        <taxon>Eukaryota</taxon>
        <taxon>Metazoa</taxon>
        <taxon>Ecdysozoa</taxon>
        <taxon>Arthropoda</taxon>
        <taxon>Chelicerata</taxon>
        <taxon>Arachnida</taxon>
        <taxon>Acari</taxon>
        <taxon>Parasitiformes</taxon>
        <taxon>Ixodida</taxon>
        <taxon>Ixodoidea</taxon>
        <taxon>Ixodidae</taxon>
        <taxon>Haemaphysalinae</taxon>
        <taxon>Haemaphysalis</taxon>
    </lineage>
</organism>
<dbReference type="VEuPathDB" id="VectorBase:HLOH_064435"/>
<comment type="caution">
    <text evidence="2">The sequence shown here is derived from an EMBL/GenBank/DDBJ whole genome shotgun (WGS) entry which is preliminary data.</text>
</comment>
<evidence type="ECO:0000313" key="2">
    <source>
        <dbReference type="EMBL" id="KAH9375572.1"/>
    </source>
</evidence>
<dbReference type="AlphaFoldDB" id="A0A9J6GN60"/>
<evidence type="ECO:0000313" key="3">
    <source>
        <dbReference type="Proteomes" id="UP000821853"/>
    </source>
</evidence>
<sequence length="110" mass="12446">MNPQLEHQDNTFLRYMAKKISELCEQQRYVTSMVDEIHLKPFFDYKGGTIAGIALNNAQAANSAFVFMVHSLMCKFKELAHIVPVHEGNGEFLHNVLGDVIRGLKKLGIK</sequence>
<gene>
    <name evidence="2" type="ORF">HPB48_009424</name>
</gene>
<keyword evidence="3" id="KW-1185">Reference proteome</keyword>
<dbReference type="InterPro" id="IPR048365">
    <property type="entry name" value="TNP-like_RNaseH_N"/>
</dbReference>
<name>A0A9J6GN60_HAELO</name>
<evidence type="ECO:0000259" key="1">
    <source>
        <dbReference type="Pfam" id="PF21787"/>
    </source>
</evidence>
<dbReference type="OrthoDB" id="6513171at2759"/>